<dbReference type="InterPro" id="IPR022812">
    <property type="entry name" value="Dynamin"/>
</dbReference>
<dbReference type="InterPro" id="IPR000375">
    <property type="entry name" value="Dynamin_stalk"/>
</dbReference>
<dbReference type="PANTHER" id="PTHR11566:SF231">
    <property type="entry name" value="INTERFERON-INDUCED GTP-BINDING PROTEIN MX"/>
    <property type="match status" value="1"/>
</dbReference>
<dbReference type="InterPro" id="IPR027417">
    <property type="entry name" value="P-loop_NTPase"/>
</dbReference>
<dbReference type="GO" id="GO:0005525">
    <property type="term" value="F:GTP binding"/>
    <property type="evidence" value="ECO:0007669"/>
    <property type="project" value="InterPro"/>
</dbReference>
<dbReference type="OrthoDB" id="5061070at2759"/>
<dbReference type="STRING" id="282301.A0A1I8JHW6"/>
<dbReference type="Gene3D" id="1.20.120.1240">
    <property type="entry name" value="Dynamin, middle domain"/>
    <property type="match status" value="1"/>
</dbReference>
<dbReference type="PRINTS" id="PR00195">
    <property type="entry name" value="DYNAMIN"/>
</dbReference>
<dbReference type="GO" id="GO:0005886">
    <property type="term" value="C:plasma membrane"/>
    <property type="evidence" value="ECO:0007669"/>
    <property type="project" value="TreeGrafter"/>
</dbReference>
<dbReference type="InterPro" id="IPR045063">
    <property type="entry name" value="Dynamin_N"/>
</dbReference>
<keyword evidence="3" id="KW-1185">Reference proteome</keyword>
<dbReference type="InterPro" id="IPR003130">
    <property type="entry name" value="GED"/>
</dbReference>
<dbReference type="PROSITE" id="PS51388">
    <property type="entry name" value="GED"/>
    <property type="match status" value="1"/>
</dbReference>
<evidence type="ECO:0000313" key="3">
    <source>
        <dbReference type="Proteomes" id="UP000095280"/>
    </source>
</evidence>
<dbReference type="GO" id="GO:0016185">
    <property type="term" value="P:synaptic vesicle budding from presynaptic endocytic zone membrane"/>
    <property type="evidence" value="ECO:0007669"/>
    <property type="project" value="TreeGrafter"/>
</dbReference>
<dbReference type="Proteomes" id="UP000095280">
    <property type="component" value="Unplaced"/>
</dbReference>
<dbReference type="GO" id="GO:0003924">
    <property type="term" value="F:GTPase activity"/>
    <property type="evidence" value="ECO:0007669"/>
    <property type="project" value="InterPro"/>
</dbReference>
<dbReference type="GO" id="GO:0031623">
    <property type="term" value="P:receptor internalization"/>
    <property type="evidence" value="ECO:0007669"/>
    <property type="project" value="TreeGrafter"/>
</dbReference>
<sequence>MFKPSGSSDEFGSAMRGLKGSRTPGLRLSARPSRRPSGSSSSNAGELSIAGPAWIVRGQEVVKDEPAKVIKYPELHSDLARSYNEQIKPCYDQIAKLRALGFAKELRLPSIVVIGDQSTGKSSVLESISGVRFPRGNGVVTLCPLQLSMRTSDDGKWRGNIRYYDTYGKLMKWDIDGPEDVEDAIQEAQMRITGNQRNVSKSIIEMTLESPELPNLTLIDLPGIARYNHNSAESGSSLHQLTTDIIKEYIRREETIILVVIPLTSDTATMEALQLAKDADPYGMRTIGVLTFPDLVNKGAQEEKLMIARNITYPLSKGYVTVKCRNQEDIKNRKSLKDAKADEALFFNTDPFFKQLDSMYRGSDTLARRLSEELLYLVKKFIPELISDVQSVRERLGQELAQMGKGPPEDDRSKVALIARMFNDFTKLFEKEASGKSHNFQEDSGKKNLHQRCRQHWCNLAEQIEKTVRQIGDDDAKIRKAVRDFLDDQRGRELPNFQSAYPVIECIIRQRLVAPLRQLALHCLRDVSVEVDDTLRDLADSVFTSYPRLNQYVKESVQGIKERMYSRAKDDLDRQFDQESYVWTNDLTFDDESNRREATRSLVMNVMVLPNRNMYSFTEQFNRQSVEWIADHCCRPEDESNTEFAAWFQGIFQQYFSQSSASQDEKASGPKSPRGADHEPDEAIERCLNSLHAYMKIAFTRMIDNAPLCMMHFMLYKLADELCNEVSIFQQESEKLDQLLEEKEGIRIHRIETKNRMKALAEAENDLCRISL</sequence>
<dbReference type="GO" id="GO:0005737">
    <property type="term" value="C:cytoplasm"/>
    <property type="evidence" value="ECO:0007669"/>
    <property type="project" value="TreeGrafter"/>
</dbReference>
<dbReference type="CDD" id="cd08771">
    <property type="entry name" value="DLP_1"/>
    <property type="match status" value="1"/>
</dbReference>
<proteinExistence type="predicted"/>
<dbReference type="SMART" id="SM00053">
    <property type="entry name" value="DYNc"/>
    <property type="match status" value="1"/>
</dbReference>
<dbReference type="Gene3D" id="3.40.50.300">
    <property type="entry name" value="P-loop containing nucleotide triphosphate hydrolases"/>
    <property type="match status" value="1"/>
</dbReference>
<evidence type="ECO:0000256" key="1">
    <source>
        <dbReference type="ARBA" id="ARBA00022741"/>
    </source>
</evidence>
<evidence type="ECO:0000313" key="4">
    <source>
        <dbReference type="WBParaSite" id="maker-uti_cns_0048164-snap-gene-0.3-mRNA-1"/>
    </source>
</evidence>
<dbReference type="InterPro" id="IPR001401">
    <property type="entry name" value="Dynamin_GTPase"/>
</dbReference>
<evidence type="ECO:0000256" key="2">
    <source>
        <dbReference type="ARBA" id="ARBA00023134"/>
    </source>
</evidence>
<dbReference type="GO" id="GO:0008017">
    <property type="term" value="F:microtubule binding"/>
    <property type="evidence" value="ECO:0007669"/>
    <property type="project" value="TreeGrafter"/>
</dbReference>
<keyword evidence="1" id="KW-0547">Nucleotide-binding</keyword>
<dbReference type="Pfam" id="PF01031">
    <property type="entry name" value="Dynamin_M"/>
    <property type="match status" value="1"/>
</dbReference>
<dbReference type="SUPFAM" id="SSF52540">
    <property type="entry name" value="P-loop containing nucleoside triphosphate hydrolases"/>
    <property type="match status" value="1"/>
</dbReference>
<dbReference type="AlphaFoldDB" id="A0A1I8JHW6"/>
<reference evidence="4" key="1">
    <citation type="submission" date="2016-11" db="UniProtKB">
        <authorList>
            <consortium name="WormBaseParasite"/>
        </authorList>
    </citation>
    <scope>IDENTIFICATION</scope>
</reference>
<accession>A0A1I8JHW6</accession>
<dbReference type="WBParaSite" id="maker-uti_cns_0048164-snap-gene-0.3-mRNA-1">
    <property type="protein sequence ID" value="maker-uti_cns_0048164-snap-gene-0.3-mRNA-1"/>
    <property type="gene ID" value="maker-uti_cns_0048164-snap-gene-0.3"/>
</dbReference>
<protein>
    <submittedName>
        <fullName evidence="4">Dynamin-type G domain-containing protein</fullName>
    </submittedName>
</protein>
<dbReference type="Pfam" id="PF00350">
    <property type="entry name" value="Dynamin_N"/>
    <property type="match status" value="1"/>
</dbReference>
<organism evidence="3 4">
    <name type="scientific">Macrostomum lignano</name>
    <dbReference type="NCBI Taxonomy" id="282301"/>
    <lineage>
        <taxon>Eukaryota</taxon>
        <taxon>Metazoa</taxon>
        <taxon>Spiralia</taxon>
        <taxon>Lophotrochozoa</taxon>
        <taxon>Platyhelminthes</taxon>
        <taxon>Rhabditophora</taxon>
        <taxon>Macrostomorpha</taxon>
        <taxon>Macrostomida</taxon>
        <taxon>Macrostomidae</taxon>
        <taxon>Macrostomum</taxon>
    </lineage>
</organism>
<dbReference type="Pfam" id="PF02212">
    <property type="entry name" value="GED"/>
    <property type="match status" value="1"/>
</dbReference>
<dbReference type="PANTHER" id="PTHR11566">
    <property type="entry name" value="DYNAMIN"/>
    <property type="match status" value="1"/>
</dbReference>
<dbReference type="GO" id="GO:0005874">
    <property type="term" value="C:microtubule"/>
    <property type="evidence" value="ECO:0007669"/>
    <property type="project" value="TreeGrafter"/>
</dbReference>
<dbReference type="GO" id="GO:0098793">
    <property type="term" value="C:presynapse"/>
    <property type="evidence" value="ECO:0007669"/>
    <property type="project" value="GOC"/>
</dbReference>
<name>A0A1I8JHW6_9PLAT</name>
<keyword evidence="2" id="KW-0342">GTP-binding</keyword>
<dbReference type="InterPro" id="IPR020850">
    <property type="entry name" value="GED_dom"/>
</dbReference>
<dbReference type="InterPro" id="IPR030381">
    <property type="entry name" value="G_DYNAMIN_dom"/>
</dbReference>
<dbReference type="PROSITE" id="PS51718">
    <property type="entry name" value="G_DYNAMIN_2"/>
    <property type="match status" value="1"/>
</dbReference>